<dbReference type="Gene3D" id="4.10.280.10">
    <property type="entry name" value="Helix-loop-helix DNA-binding domain"/>
    <property type="match status" value="1"/>
</dbReference>
<evidence type="ECO:0000313" key="1">
    <source>
        <dbReference type="EMBL" id="TDF98969.1"/>
    </source>
</evidence>
<dbReference type="GO" id="GO:0043937">
    <property type="term" value="P:regulation of sporulation"/>
    <property type="evidence" value="ECO:0007669"/>
    <property type="project" value="InterPro"/>
</dbReference>
<evidence type="ECO:0000313" key="2">
    <source>
        <dbReference type="Proteomes" id="UP000295636"/>
    </source>
</evidence>
<dbReference type="InterPro" id="IPR018540">
    <property type="entry name" value="Spo0E-like"/>
</dbReference>
<dbReference type="EMBL" id="SMRT01000003">
    <property type="protein sequence ID" value="TDF98969.1"/>
    <property type="molecule type" value="Genomic_DNA"/>
</dbReference>
<reference evidence="1 2" key="1">
    <citation type="submission" date="2019-03" db="EMBL/GenBank/DDBJ databases">
        <title>This is whole genome sequence of Paenibacillus sp MS74 strain.</title>
        <authorList>
            <person name="Trinh H.N."/>
        </authorList>
    </citation>
    <scope>NUCLEOTIDE SEQUENCE [LARGE SCALE GENOMIC DNA]</scope>
    <source>
        <strain evidence="1 2">MS74</strain>
    </source>
</reference>
<accession>A0A4R5KSW1</accession>
<dbReference type="SUPFAM" id="SSF140500">
    <property type="entry name" value="BAS1536-like"/>
    <property type="match status" value="1"/>
</dbReference>
<proteinExistence type="predicted"/>
<dbReference type="Proteomes" id="UP000295636">
    <property type="component" value="Unassembled WGS sequence"/>
</dbReference>
<dbReference type="OrthoDB" id="2470271at2"/>
<dbReference type="InterPro" id="IPR036638">
    <property type="entry name" value="HLH_DNA-bd_sf"/>
</dbReference>
<name>A0A4R5KSW1_9BACL</name>
<keyword evidence="2" id="KW-1185">Reference proteome</keyword>
<organism evidence="1 2">
    <name type="scientific">Paenibacillus piri</name>
    <dbReference type="NCBI Taxonomy" id="2547395"/>
    <lineage>
        <taxon>Bacteria</taxon>
        <taxon>Bacillati</taxon>
        <taxon>Bacillota</taxon>
        <taxon>Bacilli</taxon>
        <taxon>Bacillales</taxon>
        <taxon>Paenibacillaceae</taxon>
        <taxon>Paenibacillus</taxon>
    </lineage>
</organism>
<sequence>MTVPPNSNLSRSELSAEIEKVRTHMVHLAGEFGFLHPEVQHCSKQLDSLLIQYYLIDRVDRTGE</sequence>
<dbReference type="Pfam" id="PF09388">
    <property type="entry name" value="SpoOE-like"/>
    <property type="match status" value="1"/>
</dbReference>
<dbReference type="AlphaFoldDB" id="A0A4R5KSW1"/>
<protein>
    <submittedName>
        <fullName evidence="1">Aspartyl-phosphate phosphatase Spo0E family protein</fullName>
    </submittedName>
</protein>
<comment type="caution">
    <text evidence="1">The sequence shown here is derived from an EMBL/GenBank/DDBJ whole genome shotgun (WGS) entry which is preliminary data.</text>
</comment>
<dbReference type="InterPro" id="IPR037208">
    <property type="entry name" value="Spo0E-like_sf"/>
</dbReference>
<gene>
    <name evidence="1" type="ORF">E1757_10350</name>
</gene>
<dbReference type="GO" id="GO:0046983">
    <property type="term" value="F:protein dimerization activity"/>
    <property type="evidence" value="ECO:0007669"/>
    <property type="project" value="InterPro"/>
</dbReference>